<evidence type="ECO:0000313" key="1">
    <source>
        <dbReference type="EMBL" id="RQO84742.1"/>
    </source>
</evidence>
<reference evidence="1 2" key="1">
    <citation type="journal article" date="2006" name="Science">
        <title>The genome of black cottonwood, Populus trichocarpa (Torr. &amp; Gray).</title>
        <authorList>
            <person name="Tuskan G.A."/>
            <person name="Difazio S."/>
            <person name="Jansson S."/>
            <person name="Bohlmann J."/>
            <person name="Grigoriev I."/>
            <person name="Hellsten U."/>
            <person name="Putnam N."/>
            <person name="Ralph S."/>
            <person name="Rombauts S."/>
            <person name="Salamov A."/>
            <person name="Schein J."/>
            <person name="Sterck L."/>
            <person name="Aerts A."/>
            <person name="Bhalerao R.R."/>
            <person name="Bhalerao R.P."/>
            <person name="Blaudez D."/>
            <person name="Boerjan W."/>
            <person name="Brun A."/>
            <person name="Brunner A."/>
            <person name="Busov V."/>
            <person name="Campbell M."/>
            <person name="Carlson J."/>
            <person name="Chalot M."/>
            <person name="Chapman J."/>
            <person name="Chen G.L."/>
            <person name="Cooper D."/>
            <person name="Coutinho P.M."/>
            <person name="Couturier J."/>
            <person name="Covert S."/>
            <person name="Cronk Q."/>
            <person name="Cunningham R."/>
            <person name="Davis J."/>
            <person name="Degroeve S."/>
            <person name="Dejardin A."/>
            <person name="Depamphilis C."/>
            <person name="Detter J."/>
            <person name="Dirks B."/>
            <person name="Dubchak I."/>
            <person name="Duplessis S."/>
            <person name="Ehlting J."/>
            <person name="Ellis B."/>
            <person name="Gendler K."/>
            <person name="Goodstein D."/>
            <person name="Gribskov M."/>
            <person name="Grimwood J."/>
            <person name="Groover A."/>
            <person name="Gunter L."/>
            <person name="Hamberger B."/>
            <person name="Heinze B."/>
            <person name="Helariutta Y."/>
            <person name="Henrissat B."/>
            <person name="Holligan D."/>
            <person name="Holt R."/>
            <person name="Huang W."/>
            <person name="Islam-Faridi N."/>
            <person name="Jones S."/>
            <person name="Jones-Rhoades M."/>
            <person name="Jorgensen R."/>
            <person name="Joshi C."/>
            <person name="Kangasjarvi J."/>
            <person name="Karlsson J."/>
            <person name="Kelleher C."/>
            <person name="Kirkpatrick R."/>
            <person name="Kirst M."/>
            <person name="Kohler A."/>
            <person name="Kalluri U."/>
            <person name="Larimer F."/>
            <person name="Leebens-Mack J."/>
            <person name="Leple J.C."/>
            <person name="Locascio P."/>
            <person name="Lou Y."/>
            <person name="Lucas S."/>
            <person name="Martin F."/>
            <person name="Montanini B."/>
            <person name="Napoli C."/>
            <person name="Nelson D.R."/>
            <person name="Nelson C."/>
            <person name="Nieminen K."/>
            <person name="Nilsson O."/>
            <person name="Pereda V."/>
            <person name="Peter G."/>
            <person name="Philippe R."/>
            <person name="Pilate G."/>
            <person name="Poliakov A."/>
            <person name="Razumovskaya J."/>
            <person name="Richardson P."/>
            <person name="Rinaldi C."/>
            <person name="Ritland K."/>
            <person name="Rouze P."/>
            <person name="Ryaboy D."/>
            <person name="Schmutz J."/>
            <person name="Schrader J."/>
            <person name="Segerman B."/>
            <person name="Shin H."/>
            <person name="Siddiqui A."/>
            <person name="Sterky F."/>
            <person name="Terry A."/>
            <person name="Tsai C.J."/>
            <person name="Uberbacher E."/>
            <person name="Unneberg P."/>
            <person name="Vahala J."/>
            <person name="Wall K."/>
            <person name="Wessler S."/>
            <person name="Yang G."/>
            <person name="Yin T."/>
            <person name="Douglas C."/>
            <person name="Marra M."/>
            <person name="Sandberg G."/>
            <person name="Van de Peer Y."/>
            <person name="Rokhsar D."/>
        </authorList>
    </citation>
    <scope>NUCLEOTIDE SEQUENCE [LARGE SCALE GENOMIC DNA]</scope>
    <source>
        <strain evidence="2">cv. Nisqually</strain>
        <strain evidence="1">Nisqually-1</strain>
    </source>
</reference>
<dbReference type="InParanoid" id="A0A3N7EEI0"/>
<dbReference type="AlphaFoldDB" id="A0A3N7EEI0"/>
<proteinExistence type="predicted"/>
<reference evidence="1" key="2">
    <citation type="submission" date="2017-07" db="EMBL/GenBank/DDBJ databases">
        <title>WGS assembly of Populus trichocarpa.</title>
        <authorList>
            <person name="Tuskan G."/>
            <person name="Difazio S."/>
            <person name="Jansson S."/>
            <person name="Bohlmann J."/>
            <person name="Grigoriev I."/>
            <person name="Hellsten U."/>
            <person name="Putnam N."/>
            <person name="Ralph S."/>
            <person name="Rombauts S."/>
            <person name="Salamov A."/>
            <person name="Schein J."/>
            <person name="Sterck L."/>
            <person name="Aerts A."/>
            <person name="Bhalerao R."/>
            <person name="Bhalerao R."/>
            <person name="Blaudez D."/>
            <person name="Boerjan W."/>
            <person name="Brun A."/>
            <person name="Brunner A."/>
            <person name="Busov V."/>
            <person name="Campbell M."/>
            <person name="Carlson J."/>
            <person name="Chalot M."/>
            <person name="Chapman J."/>
            <person name="Chen G."/>
            <person name="Cooper D."/>
            <person name="Coutinho P."/>
            <person name="Couturier J."/>
            <person name="Covert S."/>
            <person name="Cronk Q."/>
            <person name="Cunningham R."/>
            <person name="Davis J."/>
            <person name="Degroeve S."/>
            <person name="Dejardin A."/>
            <person name="Depamphilis C."/>
            <person name="Detter J."/>
            <person name="Dirks B."/>
            <person name="Dubchak I."/>
            <person name="Duplessis S."/>
            <person name="Ehlting J."/>
            <person name="Ellis B."/>
            <person name="Gendler K."/>
            <person name="Goodstein D."/>
            <person name="Gribskov M."/>
            <person name="Grimwood J."/>
            <person name="Groover A."/>
            <person name="Gunter L."/>
            <person name="Hamberger B."/>
            <person name="Heinze B."/>
            <person name="Helariutta Y."/>
            <person name="Henrissat B."/>
            <person name="Holligan D."/>
            <person name="Holt R."/>
            <person name="Huang W."/>
            <person name="Islam-Faridi N."/>
            <person name="Jones S."/>
            <person name="Jones-Rhoades M."/>
            <person name="Jorgensen R."/>
            <person name="Joshi C."/>
            <person name="Kangasjarvi J."/>
            <person name="Karlsson J."/>
            <person name="Kelleher C."/>
            <person name="Kirkpatrick R."/>
            <person name="Kirst M."/>
            <person name="Kohler A."/>
            <person name="Kalluri U."/>
            <person name="Larimer F."/>
            <person name="Leebens-Mack J."/>
            <person name="Leple J."/>
            <person name="Locascio P."/>
            <person name="Lou Y."/>
            <person name="Lucas S."/>
            <person name="Martin F."/>
            <person name="Montanini B."/>
            <person name="Napoli C."/>
            <person name="Nelson D."/>
            <person name="Nelson C."/>
            <person name="Nieminen K."/>
            <person name="Nilsson O."/>
            <person name="Pereda V."/>
            <person name="Peter G."/>
            <person name="Philippe R."/>
            <person name="Pilate G."/>
            <person name="Poliakov A."/>
            <person name="Razumovskaya J."/>
            <person name="Richardson P."/>
            <person name="Rinaldi C."/>
            <person name="Ritland K."/>
            <person name="Rouze P."/>
            <person name="Ryaboy D."/>
            <person name="Schmutz J."/>
            <person name="Schrader J."/>
            <person name="Segerman B."/>
            <person name="Shin H."/>
            <person name="Siddiqui A."/>
            <person name="Sterky F."/>
            <person name="Terry A."/>
            <person name="Tsai C."/>
            <person name="Uberbacher E."/>
            <person name="Unneberg P."/>
            <person name="Vahala J."/>
            <person name="Wall K."/>
            <person name="Wessler S."/>
            <person name="Yang G."/>
            <person name="Yin T."/>
            <person name="Douglas C."/>
            <person name="Marra M."/>
            <person name="Sandberg G."/>
            <person name="Van De Peer Y."/>
            <person name="Rokhsar D."/>
        </authorList>
    </citation>
    <scope>NUCLEOTIDE SEQUENCE</scope>
    <source>
        <strain evidence="1">Nisqually-1</strain>
    </source>
</reference>
<evidence type="ECO:0000313" key="2">
    <source>
        <dbReference type="Proteomes" id="UP000006729"/>
    </source>
</evidence>
<dbReference type="STRING" id="3694.A0A3N7EEI0"/>
<accession>A0A3N7EEI0</accession>
<dbReference type="Proteomes" id="UP000006729">
    <property type="component" value="Chromosome 1"/>
</dbReference>
<dbReference type="EMBL" id="CM009290">
    <property type="protein sequence ID" value="RQO84740.1"/>
    <property type="molecule type" value="Genomic_DNA"/>
</dbReference>
<sequence>MLSFTFVSPRIAVEKGDFLFDAKVTESKLDAIHGVCLSMNYYSKLSLLAGAEVLLGKLPALSDTFVPVNRGIGEMMQKIEIRQEGFNGSKLSSIHGRRNHTIGLGELDQLNVMVTESVIRWASCSHIPTAPSLRLSLVC</sequence>
<dbReference type="EMBL" id="CM009290">
    <property type="protein sequence ID" value="RQO84734.1"/>
    <property type="molecule type" value="Genomic_DNA"/>
</dbReference>
<dbReference type="EMBL" id="CM009290">
    <property type="protein sequence ID" value="RQO84742.1"/>
    <property type="molecule type" value="Genomic_DNA"/>
</dbReference>
<gene>
    <name evidence="1" type="ORF">POPTR_001G111166</name>
</gene>
<dbReference type="EMBL" id="CM009290">
    <property type="protein sequence ID" value="RQO84736.1"/>
    <property type="molecule type" value="Genomic_DNA"/>
</dbReference>
<name>A0A3N7EEI0_POPTR</name>
<dbReference type="EMBL" id="CM009290">
    <property type="protein sequence ID" value="RQO84739.1"/>
    <property type="molecule type" value="Genomic_DNA"/>
</dbReference>
<keyword evidence="2" id="KW-1185">Reference proteome</keyword>
<protein>
    <submittedName>
        <fullName evidence="1">Uncharacterized protein</fullName>
    </submittedName>
</protein>
<organism evidence="1 2">
    <name type="scientific">Populus trichocarpa</name>
    <name type="common">Western balsam poplar</name>
    <name type="synonym">Populus balsamifera subsp. trichocarpa</name>
    <dbReference type="NCBI Taxonomy" id="3694"/>
    <lineage>
        <taxon>Eukaryota</taxon>
        <taxon>Viridiplantae</taxon>
        <taxon>Streptophyta</taxon>
        <taxon>Embryophyta</taxon>
        <taxon>Tracheophyta</taxon>
        <taxon>Spermatophyta</taxon>
        <taxon>Magnoliopsida</taxon>
        <taxon>eudicotyledons</taxon>
        <taxon>Gunneridae</taxon>
        <taxon>Pentapetalae</taxon>
        <taxon>rosids</taxon>
        <taxon>fabids</taxon>
        <taxon>Malpighiales</taxon>
        <taxon>Salicaceae</taxon>
        <taxon>Saliceae</taxon>
        <taxon>Populus</taxon>
    </lineage>
</organism>